<organism evidence="2 3">
    <name type="scientific">Photobacterium sanctipauli</name>
    <dbReference type="NCBI Taxonomy" id="1342794"/>
    <lineage>
        <taxon>Bacteria</taxon>
        <taxon>Pseudomonadati</taxon>
        <taxon>Pseudomonadota</taxon>
        <taxon>Gammaproteobacteria</taxon>
        <taxon>Vibrionales</taxon>
        <taxon>Vibrionaceae</taxon>
        <taxon>Photobacterium</taxon>
    </lineage>
</organism>
<evidence type="ECO:0000313" key="3">
    <source>
        <dbReference type="Proteomes" id="UP000241771"/>
    </source>
</evidence>
<dbReference type="Proteomes" id="UP000241771">
    <property type="component" value="Unassembled WGS sequence"/>
</dbReference>
<accession>A0A2T3P120</accession>
<keyword evidence="3" id="KW-1185">Reference proteome</keyword>
<comment type="caution">
    <text evidence="2">The sequence shown here is derived from an EMBL/GenBank/DDBJ whole genome shotgun (WGS) entry which is preliminary data.</text>
</comment>
<evidence type="ECO:0000256" key="1">
    <source>
        <dbReference type="SAM" id="MobiDB-lite"/>
    </source>
</evidence>
<dbReference type="AlphaFoldDB" id="A0A2T3P120"/>
<gene>
    <name evidence="2" type="ORF">C9I98_02815</name>
</gene>
<protein>
    <submittedName>
        <fullName evidence="2">DUF4019 domain-containing protein</fullName>
    </submittedName>
</protein>
<evidence type="ECO:0000313" key="2">
    <source>
        <dbReference type="EMBL" id="PSW22214.1"/>
    </source>
</evidence>
<proteinExistence type="predicted"/>
<feature type="region of interest" description="Disordered" evidence="1">
    <location>
        <begin position="1"/>
        <end position="20"/>
    </location>
</feature>
<name>A0A2T3P120_9GAMM</name>
<dbReference type="InterPro" id="IPR025091">
    <property type="entry name" value="DUF4019"/>
</dbReference>
<sequence length="59" mass="6832">MQSRSIHQSTESPSIPNLPEGQYTILRYNTVFDNKSEAMEVITLKEGNSKWEVIGYYIH</sequence>
<reference evidence="2 3" key="1">
    <citation type="submission" date="2018-01" db="EMBL/GenBank/DDBJ databases">
        <title>Whole genome sequencing of Histamine producing bacteria.</title>
        <authorList>
            <person name="Butler K."/>
        </authorList>
    </citation>
    <scope>NUCLEOTIDE SEQUENCE [LARGE SCALE GENOMIC DNA]</scope>
    <source>
        <strain evidence="2 3">DSM 100436</strain>
    </source>
</reference>
<feature type="compositionally biased region" description="Polar residues" evidence="1">
    <location>
        <begin position="1"/>
        <end position="15"/>
    </location>
</feature>
<dbReference type="Pfam" id="PF13211">
    <property type="entry name" value="DUF4019"/>
    <property type="match status" value="1"/>
</dbReference>
<dbReference type="EMBL" id="PYMA01000001">
    <property type="protein sequence ID" value="PSW22214.1"/>
    <property type="molecule type" value="Genomic_DNA"/>
</dbReference>